<proteinExistence type="predicted"/>
<feature type="transmembrane region" description="Helical" evidence="1">
    <location>
        <begin position="12"/>
        <end position="33"/>
    </location>
</feature>
<name>J9E5A3_WUCBA</name>
<keyword evidence="1" id="KW-0472">Membrane</keyword>
<protein>
    <submittedName>
        <fullName evidence="2">Uncharacterized protein</fullName>
    </submittedName>
</protein>
<gene>
    <name evidence="2" type="ORF">WUBG_11618</name>
</gene>
<evidence type="ECO:0000313" key="3">
    <source>
        <dbReference type="Proteomes" id="UP000004810"/>
    </source>
</evidence>
<keyword evidence="1" id="KW-0812">Transmembrane</keyword>
<dbReference type="Proteomes" id="UP000004810">
    <property type="component" value="Unassembled WGS sequence"/>
</dbReference>
<evidence type="ECO:0000256" key="1">
    <source>
        <dbReference type="SAM" id="Phobius"/>
    </source>
</evidence>
<sequence>MIRHQFISQSKWLLLEFFAGNFHFILQIIVIFVTNYDIAKAEGVKQELRKHFAYDDKHINVVSSLLLQMKEIAHSQAYGNRVFSRDSAVDSKKDVSISAEQPKTISKLTPYLFE</sequence>
<reference evidence="3" key="1">
    <citation type="submission" date="2012-08" db="EMBL/GenBank/DDBJ databases">
        <title>The Genome Sequence of Wuchereria bancrofti.</title>
        <authorList>
            <person name="Nutman T.B."/>
            <person name="Fink D.L."/>
            <person name="Russ C."/>
            <person name="Young S."/>
            <person name="Zeng Q."/>
            <person name="Koehrsen M."/>
            <person name="Alvarado L."/>
            <person name="Berlin A."/>
            <person name="Chapman S.B."/>
            <person name="Chen Z."/>
            <person name="Freedman E."/>
            <person name="Gellesch M."/>
            <person name="Goldberg J."/>
            <person name="Griggs A."/>
            <person name="Gujja S."/>
            <person name="Heilman E.R."/>
            <person name="Heiman D."/>
            <person name="Hepburn T."/>
            <person name="Howarth C."/>
            <person name="Jen D."/>
            <person name="Larson L."/>
            <person name="Lewis B."/>
            <person name="Mehta T."/>
            <person name="Park D."/>
            <person name="Pearson M."/>
            <person name="Roberts A."/>
            <person name="Saif S."/>
            <person name="Shea T."/>
            <person name="Shenoy N."/>
            <person name="Sisk P."/>
            <person name="Stolte C."/>
            <person name="Sykes S."/>
            <person name="Walk T."/>
            <person name="White J."/>
            <person name="Yandava C."/>
            <person name="Haas B."/>
            <person name="Henn M.R."/>
            <person name="Nusbaum C."/>
            <person name="Birren B."/>
        </authorList>
    </citation>
    <scope>NUCLEOTIDE SEQUENCE [LARGE SCALE GENOMIC DNA]</scope>
    <source>
        <strain evidence="3">NA</strain>
    </source>
</reference>
<keyword evidence="1" id="KW-1133">Transmembrane helix</keyword>
<feature type="non-terminal residue" evidence="2">
    <location>
        <position position="114"/>
    </location>
</feature>
<accession>J9E5A3</accession>
<organism evidence="2 3">
    <name type="scientific">Wuchereria bancrofti</name>
    <dbReference type="NCBI Taxonomy" id="6293"/>
    <lineage>
        <taxon>Eukaryota</taxon>
        <taxon>Metazoa</taxon>
        <taxon>Ecdysozoa</taxon>
        <taxon>Nematoda</taxon>
        <taxon>Chromadorea</taxon>
        <taxon>Rhabditida</taxon>
        <taxon>Spirurina</taxon>
        <taxon>Spiruromorpha</taxon>
        <taxon>Filarioidea</taxon>
        <taxon>Onchocercidae</taxon>
        <taxon>Wuchereria</taxon>
    </lineage>
</organism>
<comment type="caution">
    <text evidence="2">The sequence shown here is derived from an EMBL/GenBank/DDBJ whole genome shotgun (WGS) entry which is preliminary data.</text>
</comment>
<dbReference type="EMBL" id="ADBV01007732">
    <property type="protein sequence ID" value="EJW77466.1"/>
    <property type="molecule type" value="Genomic_DNA"/>
</dbReference>
<dbReference type="AlphaFoldDB" id="J9E5A3"/>
<evidence type="ECO:0000313" key="2">
    <source>
        <dbReference type="EMBL" id="EJW77466.1"/>
    </source>
</evidence>